<evidence type="ECO:0000313" key="2">
    <source>
        <dbReference type="Proteomes" id="UP000316993"/>
    </source>
</evidence>
<name>A0A543L2V7_9BURK</name>
<reference evidence="1 2" key="1">
    <citation type="submission" date="2019-06" db="EMBL/GenBank/DDBJ databases">
        <title>Genomic Encyclopedia of Archaeal and Bacterial Type Strains, Phase II (KMG-II): from individual species to whole genera.</title>
        <authorList>
            <person name="Goeker M."/>
        </authorList>
    </citation>
    <scope>NUCLEOTIDE SEQUENCE [LARGE SCALE GENOMIC DNA]</scope>
    <source>
        <strain evidence="1 2">DSM 7270</strain>
    </source>
</reference>
<dbReference type="Proteomes" id="UP000316993">
    <property type="component" value="Unassembled WGS sequence"/>
</dbReference>
<evidence type="ECO:0008006" key="3">
    <source>
        <dbReference type="Google" id="ProtNLM"/>
    </source>
</evidence>
<dbReference type="EMBL" id="VFPV01000003">
    <property type="protein sequence ID" value="TQN01678.1"/>
    <property type="molecule type" value="Genomic_DNA"/>
</dbReference>
<gene>
    <name evidence="1" type="ORF">BDD18_3647</name>
</gene>
<sequence length="131" mass="14286">MSFHCKHRALRLWVLASFVLALLVAGASPSIRHHAMELVCSGNGGPAKWVAAEVTKDISTAEAMGMDCPLCLPSSVPPPHLTPFVSAMPAPLHLAIWRAEPLHPLLLRHRPPARAPPFFSLSQPKEVNHDR</sequence>
<proteinExistence type="predicted"/>
<dbReference type="InterPro" id="IPR021333">
    <property type="entry name" value="DUF2946"/>
</dbReference>
<evidence type="ECO:0000313" key="1">
    <source>
        <dbReference type="EMBL" id="TQN01678.1"/>
    </source>
</evidence>
<dbReference type="Pfam" id="PF11162">
    <property type="entry name" value="DUF2946"/>
    <property type="match status" value="1"/>
</dbReference>
<comment type="caution">
    <text evidence="1">The sequence shown here is derived from an EMBL/GenBank/DDBJ whole genome shotgun (WGS) entry which is preliminary data.</text>
</comment>
<organism evidence="1 2">
    <name type="scientific">Acidovorax temperans</name>
    <dbReference type="NCBI Taxonomy" id="80878"/>
    <lineage>
        <taxon>Bacteria</taxon>
        <taxon>Pseudomonadati</taxon>
        <taxon>Pseudomonadota</taxon>
        <taxon>Betaproteobacteria</taxon>
        <taxon>Burkholderiales</taxon>
        <taxon>Comamonadaceae</taxon>
        <taxon>Acidovorax</taxon>
    </lineage>
</organism>
<protein>
    <recommendedName>
        <fullName evidence="3">DUF2946 family protein</fullName>
    </recommendedName>
</protein>
<accession>A0A543L2V7</accession>
<dbReference type="AlphaFoldDB" id="A0A543L2V7"/>